<comment type="subunit">
    <text evidence="3">Part of the 50S ribosomal subunit. Contacts protein L20.</text>
</comment>
<keyword evidence="3 4" id="KW-0694">RNA-binding</keyword>
<dbReference type="HAMAP" id="MF_01363">
    <property type="entry name" value="Ribosomal_bL21"/>
    <property type="match status" value="1"/>
</dbReference>
<dbReference type="Pfam" id="PF00829">
    <property type="entry name" value="Ribosomal_L21p"/>
    <property type="match status" value="1"/>
</dbReference>
<keyword evidence="2 3" id="KW-0687">Ribonucleoprotein</keyword>
<dbReference type="InterPro" id="IPR001787">
    <property type="entry name" value="Ribosomal_bL21"/>
</dbReference>
<dbReference type="GO" id="GO:0019843">
    <property type="term" value="F:rRNA binding"/>
    <property type="evidence" value="ECO:0007669"/>
    <property type="project" value="UniProtKB-UniRule"/>
</dbReference>
<dbReference type="AlphaFoldDB" id="A0A2G9XCV9"/>
<evidence type="ECO:0000256" key="3">
    <source>
        <dbReference type="HAMAP-Rule" id="MF_01363"/>
    </source>
</evidence>
<comment type="function">
    <text evidence="3 4">This protein binds to 23S rRNA in the presence of protein L20.</text>
</comment>
<dbReference type="GO" id="GO:0005840">
    <property type="term" value="C:ribosome"/>
    <property type="evidence" value="ECO:0007669"/>
    <property type="project" value="UniProtKB-KW"/>
</dbReference>
<evidence type="ECO:0000256" key="4">
    <source>
        <dbReference type="RuleBase" id="RU000562"/>
    </source>
</evidence>
<dbReference type="EMBL" id="PCQY01000006">
    <property type="protein sequence ID" value="PIP04802.1"/>
    <property type="molecule type" value="Genomic_DNA"/>
</dbReference>
<organism evidence="5 6">
    <name type="scientific">candidate division WWE3 bacterium CG23_combo_of_CG06-09_8_20_14_all_40_14</name>
    <dbReference type="NCBI Taxonomy" id="1975095"/>
    <lineage>
        <taxon>Bacteria</taxon>
        <taxon>Katanobacteria</taxon>
    </lineage>
</organism>
<gene>
    <name evidence="3 5" type="primary">rplU</name>
    <name evidence="5" type="ORF">COX53_00370</name>
</gene>
<sequence>MVKSPKIIMKQAIVKINSKQYAVFEGQEIKVDRLNEESGVFVLFYSDEKEILVGNPELKNVSVTLKKLKDLKDKKILVKRFKAKSRYHKTNGHRQPVSIIKVEKIVKREKKENGA</sequence>
<dbReference type="GO" id="GO:0006412">
    <property type="term" value="P:translation"/>
    <property type="evidence" value="ECO:0007669"/>
    <property type="project" value="UniProtKB-UniRule"/>
</dbReference>
<dbReference type="InterPro" id="IPR036164">
    <property type="entry name" value="bL21-like_sf"/>
</dbReference>
<protein>
    <recommendedName>
        <fullName evidence="3">Large ribosomal subunit protein bL21</fullName>
    </recommendedName>
</protein>
<evidence type="ECO:0000256" key="1">
    <source>
        <dbReference type="ARBA" id="ARBA00022980"/>
    </source>
</evidence>
<name>A0A2G9XCV9_UNCKA</name>
<proteinExistence type="inferred from homology"/>
<reference evidence="5 6" key="1">
    <citation type="submission" date="2017-09" db="EMBL/GenBank/DDBJ databases">
        <title>Depth-based differentiation of microbial function through sediment-hosted aquifers and enrichment of novel symbionts in the deep terrestrial subsurface.</title>
        <authorList>
            <person name="Probst A.J."/>
            <person name="Ladd B."/>
            <person name="Jarett J.K."/>
            <person name="Geller-Mcgrath D.E."/>
            <person name="Sieber C.M."/>
            <person name="Emerson J.B."/>
            <person name="Anantharaman K."/>
            <person name="Thomas B.C."/>
            <person name="Malmstrom R."/>
            <person name="Stieglmeier M."/>
            <person name="Klingl A."/>
            <person name="Woyke T."/>
            <person name="Ryan C.M."/>
            <person name="Banfield J.F."/>
        </authorList>
    </citation>
    <scope>NUCLEOTIDE SEQUENCE [LARGE SCALE GENOMIC DNA]</scope>
    <source>
        <strain evidence="5">CG23_combo_of_CG06-09_8_20_14_all_40_14</strain>
    </source>
</reference>
<evidence type="ECO:0000256" key="2">
    <source>
        <dbReference type="ARBA" id="ARBA00023274"/>
    </source>
</evidence>
<evidence type="ECO:0000313" key="5">
    <source>
        <dbReference type="EMBL" id="PIP04802.1"/>
    </source>
</evidence>
<evidence type="ECO:0000313" key="6">
    <source>
        <dbReference type="Proteomes" id="UP000231388"/>
    </source>
</evidence>
<dbReference type="Proteomes" id="UP000231388">
    <property type="component" value="Unassembled WGS sequence"/>
</dbReference>
<dbReference type="SUPFAM" id="SSF141091">
    <property type="entry name" value="L21p-like"/>
    <property type="match status" value="1"/>
</dbReference>
<dbReference type="NCBIfam" id="TIGR00061">
    <property type="entry name" value="L21"/>
    <property type="match status" value="1"/>
</dbReference>
<dbReference type="GO" id="GO:1990904">
    <property type="term" value="C:ribonucleoprotein complex"/>
    <property type="evidence" value="ECO:0007669"/>
    <property type="project" value="UniProtKB-KW"/>
</dbReference>
<comment type="caution">
    <text evidence="5">The sequence shown here is derived from an EMBL/GenBank/DDBJ whole genome shotgun (WGS) entry which is preliminary data.</text>
</comment>
<accession>A0A2G9XCV9</accession>
<keyword evidence="3 4" id="KW-0699">rRNA-binding</keyword>
<comment type="similarity">
    <text evidence="3 4">Belongs to the bacterial ribosomal protein bL21 family.</text>
</comment>
<dbReference type="InterPro" id="IPR028909">
    <property type="entry name" value="bL21-like"/>
</dbReference>
<dbReference type="GO" id="GO:0005737">
    <property type="term" value="C:cytoplasm"/>
    <property type="evidence" value="ECO:0007669"/>
    <property type="project" value="UniProtKB-ARBA"/>
</dbReference>
<keyword evidence="1 3" id="KW-0689">Ribosomal protein</keyword>
<dbReference type="GO" id="GO:0003735">
    <property type="term" value="F:structural constituent of ribosome"/>
    <property type="evidence" value="ECO:0007669"/>
    <property type="project" value="InterPro"/>
</dbReference>